<comment type="caution">
    <text evidence="5">The sequence shown here is derived from an EMBL/GenBank/DDBJ whole genome shotgun (WGS) entry which is preliminary data.</text>
</comment>
<evidence type="ECO:0000313" key="5">
    <source>
        <dbReference type="EMBL" id="PZA21187.1"/>
    </source>
</evidence>
<dbReference type="PANTHER" id="PTHR45138">
    <property type="entry name" value="REGULATORY COMPONENTS OF SENSORY TRANSDUCTION SYSTEM"/>
    <property type="match status" value="1"/>
</dbReference>
<dbReference type="GO" id="GO:0043709">
    <property type="term" value="P:cell adhesion involved in single-species biofilm formation"/>
    <property type="evidence" value="ECO:0007669"/>
    <property type="project" value="TreeGrafter"/>
</dbReference>
<dbReference type="InterPro" id="IPR000160">
    <property type="entry name" value="GGDEF_dom"/>
</dbReference>
<evidence type="ECO:0000313" key="3">
    <source>
        <dbReference type="EMBL" id="MBB3674270.1"/>
    </source>
</evidence>
<feature type="transmembrane region" description="Helical" evidence="1">
    <location>
        <begin position="40"/>
        <end position="63"/>
    </location>
</feature>
<name>A0A323V8N1_9ACTN</name>
<dbReference type="EMBL" id="JACIBU010000002">
    <property type="protein sequence ID" value="MBB3678269.1"/>
    <property type="molecule type" value="Genomic_DNA"/>
</dbReference>
<dbReference type="GO" id="GO:1902201">
    <property type="term" value="P:negative regulation of bacterial-type flagellum-dependent cell motility"/>
    <property type="evidence" value="ECO:0007669"/>
    <property type="project" value="TreeGrafter"/>
</dbReference>
<dbReference type="PANTHER" id="PTHR45138:SF9">
    <property type="entry name" value="DIGUANYLATE CYCLASE DGCM-RELATED"/>
    <property type="match status" value="1"/>
</dbReference>
<dbReference type="SMART" id="SM00267">
    <property type="entry name" value="GGDEF"/>
    <property type="match status" value="1"/>
</dbReference>
<dbReference type="EMBL" id="QKNV01000108">
    <property type="protein sequence ID" value="PZA21187.1"/>
    <property type="molecule type" value="Genomic_DNA"/>
</dbReference>
<dbReference type="Proteomes" id="UP000580718">
    <property type="component" value="Unassembled WGS sequence"/>
</dbReference>
<reference evidence="3 7" key="2">
    <citation type="submission" date="2020-08" db="EMBL/GenBank/DDBJ databases">
        <title>Sequencing the genomes of 1000 actinobacteria strains.</title>
        <authorList>
            <person name="Klenk H.-P."/>
        </authorList>
    </citation>
    <scope>NUCLEOTIDE SEQUENCE [LARGE SCALE GENOMIC DNA]</scope>
    <source>
        <strain evidence="3 7">DSM 16678</strain>
    </source>
</reference>
<dbReference type="AlphaFoldDB" id="A0A323V8N1"/>
<keyword evidence="6" id="KW-1185">Reference proteome</keyword>
<keyword evidence="1" id="KW-0472">Membrane</keyword>
<feature type="transmembrane region" description="Helical" evidence="1">
    <location>
        <begin position="93"/>
        <end position="113"/>
    </location>
</feature>
<dbReference type="CDD" id="cd01949">
    <property type="entry name" value="GGDEF"/>
    <property type="match status" value="1"/>
</dbReference>
<feature type="transmembrane region" description="Helical" evidence="1">
    <location>
        <begin position="143"/>
        <end position="160"/>
    </location>
</feature>
<feature type="transmembrane region" description="Helical" evidence="1">
    <location>
        <begin position="12"/>
        <end position="34"/>
    </location>
</feature>
<dbReference type="NCBIfam" id="TIGR00254">
    <property type="entry name" value="GGDEF"/>
    <property type="match status" value="1"/>
</dbReference>
<dbReference type="RefSeq" id="WP_110552431.1">
    <property type="nucleotide sequence ID" value="NZ_JACIBU010000001.1"/>
</dbReference>
<dbReference type="Proteomes" id="UP000247602">
    <property type="component" value="Unassembled WGS sequence"/>
</dbReference>
<evidence type="ECO:0000313" key="7">
    <source>
        <dbReference type="Proteomes" id="UP000580718"/>
    </source>
</evidence>
<dbReference type="Gene3D" id="3.30.70.270">
    <property type="match status" value="1"/>
</dbReference>
<dbReference type="PROSITE" id="PS50887">
    <property type="entry name" value="GGDEF"/>
    <property type="match status" value="1"/>
</dbReference>
<proteinExistence type="predicted"/>
<sequence length="316" mass="32530">MDEVTMGGRLPARVALLALLCGTGGGFCLVGALWPTSPDAPVVLAATLGVVGLGMTAALVVAGDRVPPRVDHGVLALLSLLVALLAARSATAAGVVGLGPVLISIGLYAAHFLSLPAARAHALLAVTAASAGALAAAPGHFLVPWLIAVVTTVVLTEAHGRLNGRLRTQASTDPLTGVANRRAWEVEAGRSLARSARTGEPLTVAILDLDDFKEVNDRDGHVAGDRLLRQVATHWRGRLRASDLLGRHGGDEFVLCLPGTDGAAAREVLQRLEGGLPIGWSVGTATARDGESLAALLLRADAELYAGKRSRRDAGR</sequence>
<dbReference type="InterPro" id="IPR043128">
    <property type="entry name" value="Rev_trsase/Diguanyl_cyclase"/>
</dbReference>
<evidence type="ECO:0000313" key="6">
    <source>
        <dbReference type="Proteomes" id="UP000247602"/>
    </source>
</evidence>
<dbReference type="GO" id="GO:0005886">
    <property type="term" value="C:plasma membrane"/>
    <property type="evidence" value="ECO:0007669"/>
    <property type="project" value="TreeGrafter"/>
</dbReference>
<evidence type="ECO:0000259" key="2">
    <source>
        <dbReference type="PROSITE" id="PS50887"/>
    </source>
</evidence>
<dbReference type="EMBL" id="JACIBU010000001">
    <property type="protein sequence ID" value="MBB3674270.1"/>
    <property type="molecule type" value="Genomic_DNA"/>
</dbReference>
<dbReference type="InterPro" id="IPR029787">
    <property type="entry name" value="Nucleotide_cyclase"/>
</dbReference>
<dbReference type="Pfam" id="PF00990">
    <property type="entry name" value="GGDEF"/>
    <property type="match status" value="1"/>
</dbReference>
<feature type="domain" description="GGDEF" evidence="2">
    <location>
        <begin position="200"/>
        <end position="316"/>
    </location>
</feature>
<accession>A0A323V8N1</accession>
<organism evidence="5 6">
    <name type="scientific">Modestobacter versicolor</name>
    <dbReference type="NCBI Taxonomy" id="429133"/>
    <lineage>
        <taxon>Bacteria</taxon>
        <taxon>Bacillati</taxon>
        <taxon>Actinomycetota</taxon>
        <taxon>Actinomycetes</taxon>
        <taxon>Geodermatophilales</taxon>
        <taxon>Geodermatophilaceae</taxon>
        <taxon>Modestobacter</taxon>
    </lineage>
</organism>
<dbReference type="OrthoDB" id="23692at2"/>
<reference evidence="5 6" key="1">
    <citation type="submission" date="2018-06" db="EMBL/GenBank/DDBJ databases">
        <title>Draft genome sequence of Modestobacter versicolor CP153-2.</title>
        <authorList>
            <person name="Gundlapally S.R."/>
        </authorList>
    </citation>
    <scope>NUCLEOTIDE SEQUENCE [LARGE SCALE GENOMIC DNA]</scope>
    <source>
        <strain evidence="5 6">CP153-2</strain>
    </source>
</reference>
<evidence type="ECO:0000313" key="4">
    <source>
        <dbReference type="EMBL" id="MBB3678269.1"/>
    </source>
</evidence>
<protein>
    <submittedName>
        <fullName evidence="3">Diguanylate cyclase (GGDEF)-like protein</fullName>
    </submittedName>
</protein>
<dbReference type="GO" id="GO:0052621">
    <property type="term" value="F:diguanylate cyclase activity"/>
    <property type="evidence" value="ECO:0007669"/>
    <property type="project" value="TreeGrafter"/>
</dbReference>
<keyword evidence="1" id="KW-0812">Transmembrane</keyword>
<keyword evidence="1" id="KW-1133">Transmembrane helix</keyword>
<gene>
    <name evidence="5" type="ORF">DMO24_11620</name>
    <name evidence="3" type="ORF">FHX36_000005</name>
    <name evidence="4" type="ORF">FHX36_004058</name>
</gene>
<dbReference type="InterPro" id="IPR050469">
    <property type="entry name" value="Diguanylate_Cyclase"/>
</dbReference>
<evidence type="ECO:0000256" key="1">
    <source>
        <dbReference type="SAM" id="Phobius"/>
    </source>
</evidence>
<dbReference type="SUPFAM" id="SSF55073">
    <property type="entry name" value="Nucleotide cyclase"/>
    <property type="match status" value="1"/>
</dbReference>